<dbReference type="PROSITE" id="PS00830">
    <property type="entry name" value="GREAB_2"/>
    <property type="match status" value="1"/>
</dbReference>
<dbReference type="PANTHER" id="PTHR30437:SF4">
    <property type="entry name" value="TRANSCRIPTION ELONGATION FACTOR GREA"/>
    <property type="match status" value="1"/>
</dbReference>
<evidence type="ECO:0000256" key="3">
    <source>
        <dbReference type="ARBA" id="ARBA00023163"/>
    </source>
</evidence>
<evidence type="ECO:0008006" key="8">
    <source>
        <dbReference type="Google" id="ProtNLM"/>
    </source>
</evidence>
<evidence type="ECO:0000259" key="4">
    <source>
        <dbReference type="Pfam" id="PF01272"/>
    </source>
</evidence>
<dbReference type="EMBL" id="MHLX01000014">
    <property type="protein sequence ID" value="OGZ19122.1"/>
    <property type="molecule type" value="Genomic_DNA"/>
</dbReference>
<dbReference type="InterPro" id="IPR036805">
    <property type="entry name" value="Tscrpt_elong_fac_GreA/B_N_sf"/>
</dbReference>
<evidence type="ECO:0000259" key="5">
    <source>
        <dbReference type="Pfam" id="PF03449"/>
    </source>
</evidence>
<organism evidence="6 7">
    <name type="scientific">Candidatus Nealsonbacteria bacterium RBG_13_38_11</name>
    <dbReference type="NCBI Taxonomy" id="1801662"/>
    <lineage>
        <taxon>Bacteria</taxon>
        <taxon>Candidatus Nealsoniibacteriota</taxon>
    </lineage>
</organism>
<dbReference type="InterPro" id="IPR018151">
    <property type="entry name" value="TF_GreA/GreB_CS"/>
</dbReference>
<keyword evidence="2" id="KW-0805">Transcription regulation</keyword>
<dbReference type="InterPro" id="IPR001437">
    <property type="entry name" value="Tscrpt_elong_fac_GreA/B_C"/>
</dbReference>
<dbReference type="InterPro" id="IPR036953">
    <property type="entry name" value="GreA/GreB_C_sf"/>
</dbReference>
<evidence type="ECO:0000256" key="2">
    <source>
        <dbReference type="ARBA" id="ARBA00023015"/>
    </source>
</evidence>
<dbReference type="Gene3D" id="3.10.50.30">
    <property type="entry name" value="Transcription elongation factor, GreA/GreB, C-terminal domain"/>
    <property type="match status" value="1"/>
</dbReference>
<dbReference type="PIRSF" id="PIRSF006092">
    <property type="entry name" value="GreA_GreB"/>
    <property type="match status" value="1"/>
</dbReference>
<comment type="similarity">
    <text evidence="1">Belongs to the GreA/GreB family.</text>
</comment>
<dbReference type="InterPro" id="IPR023459">
    <property type="entry name" value="Tscrpt_elong_fac_GreA/B_fam"/>
</dbReference>
<dbReference type="GO" id="GO:0006354">
    <property type="term" value="P:DNA-templated transcription elongation"/>
    <property type="evidence" value="ECO:0007669"/>
    <property type="project" value="TreeGrafter"/>
</dbReference>
<reference evidence="6 7" key="1">
    <citation type="journal article" date="2016" name="Nat. Commun.">
        <title>Thousands of microbial genomes shed light on interconnected biogeochemical processes in an aquifer system.</title>
        <authorList>
            <person name="Anantharaman K."/>
            <person name="Brown C.T."/>
            <person name="Hug L.A."/>
            <person name="Sharon I."/>
            <person name="Castelle C.J."/>
            <person name="Probst A.J."/>
            <person name="Thomas B.C."/>
            <person name="Singh A."/>
            <person name="Wilkins M.J."/>
            <person name="Karaoz U."/>
            <person name="Brodie E.L."/>
            <person name="Williams K.H."/>
            <person name="Hubbard S.S."/>
            <person name="Banfield J.F."/>
        </authorList>
    </citation>
    <scope>NUCLEOTIDE SEQUENCE [LARGE SCALE GENOMIC DNA]</scope>
</reference>
<dbReference type="SUPFAM" id="SSF54534">
    <property type="entry name" value="FKBP-like"/>
    <property type="match status" value="1"/>
</dbReference>
<name>A0A1G2E0D2_9BACT</name>
<dbReference type="GO" id="GO:0032784">
    <property type="term" value="P:regulation of DNA-templated transcription elongation"/>
    <property type="evidence" value="ECO:0007669"/>
    <property type="project" value="InterPro"/>
</dbReference>
<evidence type="ECO:0000313" key="7">
    <source>
        <dbReference type="Proteomes" id="UP000176662"/>
    </source>
</evidence>
<dbReference type="SUPFAM" id="SSF46557">
    <property type="entry name" value="GreA transcript cleavage protein, N-terminal domain"/>
    <property type="match status" value="1"/>
</dbReference>
<proteinExistence type="inferred from homology"/>
<evidence type="ECO:0000313" key="6">
    <source>
        <dbReference type="EMBL" id="OGZ19122.1"/>
    </source>
</evidence>
<dbReference type="GO" id="GO:0070063">
    <property type="term" value="F:RNA polymerase binding"/>
    <property type="evidence" value="ECO:0007669"/>
    <property type="project" value="InterPro"/>
</dbReference>
<dbReference type="Pfam" id="PF03449">
    <property type="entry name" value="GreA_GreB_N"/>
    <property type="match status" value="1"/>
</dbReference>
<dbReference type="AlphaFoldDB" id="A0A1G2E0D2"/>
<evidence type="ECO:0000256" key="1">
    <source>
        <dbReference type="ARBA" id="ARBA00008213"/>
    </source>
</evidence>
<dbReference type="Proteomes" id="UP000176662">
    <property type="component" value="Unassembled WGS sequence"/>
</dbReference>
<keyword evidence="3" id="KW-0804">Transcription</keyword>
<sequence length="158" mass="17705">MTEEKKFYLTKEGLERIKNEYKDLKDLKLAKTKGESPKILHSEDLNPEYLAFQEDISFLQSRITEIDNIIKNAILIKIPKKEKQNIVDLGATVFVEVGGQTDEFTLVGSLEANPSAGRISNESPVGRALLGHKVGEAVVVSSPIQTTYKIKKVKYRLS</sequence>
<feature type="domain" description="Transcription elongation factor GreA/GreB C-terminal" evidence="4">
    <location>
        <begin position="84"/>
        <end position="155"/>
    </location>
</feature>
<dbReference type="InterPro" id="IPR022691">
    <property type="entry name" value="Tscrpt_elong_fac_GreA/B_N"/>
</dbReference>
<protein>
    <recommendedName>
        <fullName evidence="8">Transcription elongation factor GreA</fullName>
    </recommendedName>
</protein>
<dbReference type="PANTHER" id="PTHR30437">
    <property type="entry name" value="TRANSCRIPTION ELONGATION FACTOR GREA"/>
    <property type="match status" value="1"/>
</dbReference>
<accession>A0A1G2E0D2</accession>
<feature type="domain" description="Transcription elongation factor GreA/GreB N-terminal" evidence="5">
    <location>
        <begin position="8"/>
        <end position="73"/>
    </location>
</feature>
<dbReference type="Pfam" id="PF01272">
    <property type="entry name" value="GreA_GreB"/>
    <property type="match status" value="1"/>
</dbReference>
<dbReference type="Gene3D" id="1.10.287.180">
    <property type="entry name" value="Transcription elongation factor, GreA/GreB, N-terminal domain"/>
    <property type="match status" value="1"/>
</dbReference>
<dbReference type="GO" id="GO:0003677">
    <property type="term" value="F:DNA binding"/>
    <property type="evidence" value="ECO:0007669"/>
    <property type="project" value="InterPro"/>
</dbReference>
<comment type="caution">
    <text evidence="6">The sequence shown here is derived from an EMBL/GenBank/DDBJ whole genome shotgun (WGS) entry which is preliminary data.</text>
</comment>
<gene>
    <name evidence="6" type="ORF">A2Z68_01720</name>
</gene>